<dbReference type="Pfam" id="PF01610">
    <property type="entry name" value="DDE_Tnp_ISL3"/>
    <property type="match status" value="1"/>
</dbReference>
<evidence type="ECO:0000259" key="1">
    <source>
        <dbReference type="Pfam" id="PF01610"/>
    </source>
</evidence>
<protein>
    <submittedName>
        <fullName evidence="2">Transposase</fullName>
    </submittedName>
</protein>
<gene>
    <name evidence="2" type="ORF">SAMN04487908_1181</name>
</gene>
<dbReference type="RefSeq" id="WP_234946483.1">
    <property type="nucleotide sequence ID" value="NZ_FQYV01000018.1"/>
</dbReference>
<dbReference type="Proteomes" id="UP000184172">
    <property type="component" value="Unassembled WGS sequence"/>
</dbReference>
<evidence type="ECO:0000313" key="2">
    <source>
        <dbReference type="EMBL" id="SHJ48692.1"/>
    </source>
</evidence>
<reference evidence="3" key="1">
    <citation type="submission" date="2016-11" db="EMBL/GenBank/DDBJ databases">
        <authorList>
            <person name="Varghese N."/>
            <person name="Submissions S."/>
        </authorList>
    </citation>
    <scope>NUCLEOTIDE SEQUENCE [LARGE SCALE GENOMIC DNA]</scope>
    <source>
        <strain evidence="3">DSM 26349</strain>
    </source>
</reference>
<dbReference type="STRING" id="797419.SAMN05216556_1191"/>
<organism evidence="2 3">
    <name type="scientific">Aequorivita viscosa</name>
    <dbReference type="NCBI Taxonomy" id="797419"/>
    <lineage>
        <taxon>Bacteria</taxon>
        <taxon>Pseudomonadati</taxon>
        <taxon>Bacteroidota</taxon>
        <taxon>Flavobacteriia</taxon>
        <taxon>Flavobacteriales</taxon>
        <taxon>Flavobacteriaceae</taxon>
        <taxon>Aequorivita</taxon>
    </lineage>
</organism>
<feature type="non-terminal residue" evidence="2">
    <location>
        <position position="1"/>
    </location>
</feature>
<dbReference type="InterPro" id="IPR002560">
    <property type="entry name" value="Transposase_DDE"/>
</dbReference>
<proteinExistence type="predicted"/>
<keyword evidence="3" id="KW-1185">Reference proteome</keyword>
<name>A0A1M6JPV8_9FLAO</name>
<sequence length="98" mass="11636">YKLCQNLSWIFNNTKDKTSALIRLAKWYEKVRQATFKSFNTIARTMSIHYMNILNYFDNRSTNASAESFNAKIKAFRAQFRGVRNVDFFLFRLTTIFA</sequence>
<evidence type="ECO:0000313" key="3">
    <source>
        <dbReference type="Proteomes" id="UP000184172"/>
    </source>
</evidence>
<feature type="domain" description="Transposase IS204/IS1001/IS1096/IS1165 DDE" evidence="1">
    <location>
        <begin position="1"/>
        <end position="92"/>
    </location>
</feature>
<dbReference type="EMBL" id="FQYV01000018">
    <property type="protein sequence ID" value="SHJ48692.1"/>
    <property type="molecule type" value="Genomic_DNA"/>
</dbReference>
<accession>A0A1M6JPV8</accession>
<dbReference type="AlphaFoldDB" id="A0A1M6JPV8"/>